<dbReference type="Gene3D" id="2.30.30.40">
    <property type="entry name" value="SH3 Domains"/>
    <property type="match status" value="1"/>
</dbReference>
<dbReference type="PANTHER" id="PTHR22617">
    <property type="entry name" value="CHEMOTAXIS SENSOR HISTIDINE KINASE-RELATED"/>
    <property type="match status" value="1"/>
</dbReference>
<gene>
    <name evidence="3" type="ORF">D3872_21245</name>
</gene>
<dbReference type="OrthoDB" id="5298045at2"/>
<dbReference type="SUPFAM" id="SSF50341">
    <property type="entry name" value="CheW-like"/>
    <property type="match status" value="1"/>
</dbReference>
<dbReference type="GO" id="GO:0007165">
    <property type="term" value="P:signal transduction"/>
    <property type="evidence" value="ECO:0007669"/>
    <property type="project" value="InterPro"/>
</dbReference>
<dbReference type="RefSeq" id="WP_119812665.1">
    <property type="nucleotide sequence ID" value="NZ_QYUP01000154.1"/>
</dbReference>
<protein>
    <submittedName>
        <fullName evidence="3">Chemotaxis protein CheW</fullName>
    </submittedName>
</protein>
<feature type="region of interest" description="Disordered" evidence="1">
    <location>
        <begin position="1"/>
        <end position="29"/>
    </location>
</feature>
<proteinExistence type="predicted"/>
<accession>A0A418XE58</accession>
<feature type="compositionally biased region" description="Basic and acidic residues" evidence="1">
    <location>
        <begin position="19"/>
        <end position="29"/>
    </location>
</feature>
<dbReference type="PROSITE" id="PS50851">
    <property type="entry name" value="CHEW"/>
    <property type="match status" value="1"/>
</dbReference>
<keyword evidence="4" id="KW-1185">Reference proteome</keyword>
<dbReference type="Gene3D" id="2.40.50.180">
    <property type="entry name" value="CheA-289, Domain 4"/>
    <property type="match status" value="1"/>
</dbReference>
<dbReference type="AlphaFoldDB" id="A0A418XE58"/>
<name>A0A418XE58_9BURK</name>
<reference evidence="3 4" key="1">
    <citation type="submission" date="2018-09" db="EMBL/GenBank/DDBJ databases">
        <authorList>
            <person name="Zhu H."/>
        </authorList>
    </citation>
    <scope>NUCLEOTIDE SEQUENCE [LARGE SCALE GENOMIC DNA]</scope>
    <source>
        <strain evidence="3 4">K1S02-61</strain>
    </source>
</reference>
<dbReference type="SMART" id="SM00260">
    <property type="entry name" value="CheW"/>
    <property type="match status" value="1"/>
</dbReference>
<dbReference type="EMBL" id="QYUP01000154">
    <property type="protein sequence ID" value="RJG10814.1"/>
    <property type="molecule type" value="Genomic_DNA"/>
</dbReference>
<comment type="caution">
    <text evidence="3">The sequence shown here is derived from an EMBL/GenBank/DDBJ whole genome shotgun (WGS) entry which is preliminary data.</text>
</comment>
<dbReference type="GO" id="GO:0006935">
    <property type="term" value="P:chemotaxis"/>
    <property type="evidence" value="ECO:0007669"/>
    <property type="project" value="InterPro"/>
</dbReference>
<evidence type="ECO:0000256" key="1">
    <source>
        <dbReference type="SAM" id="MobiDB-lite"/>
    </source>
</evidence>
<dbReference type="InterPro" id="IPR036061">
    <property type="entry name" value="CheW-like_dom_sf"/>
</dbReference>
<dbReference type="GO" id="GO:0005829">
    <property type="term" value="C:cytosol"/>
    <property type="evidence" value="ECO:0007669"/>
    <property type="project" value="TreeGrafter"/>
</dbReference>
<evidence type="ECO:0000313" key="3">
    <source>
        <dbReference type="EMBL" id="RJG10814.1"/>
    </source>
</evidence>
<dbReference type="Proteomes" id="UP000284006">
    <property type="component" value="Unassembled WGS sequence"/>
</dbReference>
<sequence length="187" mass="20053">MNVRDEGAAAGVATPGLESPRRSDPAGRRERLRVYQQQLLERMQAARTSGGARLQQLGVMIGNERFLVDLAQTGEIVPLGTVCPVPLTQPWYLGLSNIRGNLVGIIDYARYLDAGESSAAPGSRVLTFAAGLGFNCGLLVTRVLGLRQAAGMEAAGERLRDGEGNEWTPLDLAELTREPRFLHVGAA</sequence>
<feature type="domain" description="CheW-like" evidence="2">
    <location>
        <begin position="53"/>
        <end position="187"/>
    </location>
</feature>
<evidence type="ECO:0000313" key="4">
    <source>
        <dbReference type="Proteomes" id="UP000284006"/>
    </source>
</evidence>
<dbReference type="InterPro" id="IPR039315">
    <property type="entry name" value="CheW"/>
</dbReference>
<dbReference type="Pfam" id="PF01584">
    <property type="entry name" value="CheW"/>
    <property type="match status" value="1"/>
</dbReference>
<evidence type="ECO:0000259" key="2">
    <source>
        <dbReference type="PROSITE" id="PS50851"/>
    </source>
</evidence>
<dbReference type="InterPro" id="IPR002545">
    <property type="entry name" value="CheW-lke_dom"/>
</dbReference>
<organism evidence="3 4">
    <name type="scientific">Massilia cavernae</name>
    <dbReference type="NCBI Taxonomy" id="2320864"/>
    <lineage>
        <taxon>Bacteria</taxon>
        <taxon>Pseudomonadati</taxon>
        <taxon>Pseudomonadota</taxon>
        <taxon>Betaproteobacteria</taxon>
        <taxon>Burkholderiales</taxon>
        <taxon>Oxalobacteraceae</taxon>
        <taxon>Telluria group</taxon>
        <taxon>Massilia</taxon>
    </lineage>
</organism>
<dbReference type="PANTHER" id="PTHR22617:SF43">
    <property type="entry name" value="PROTEIN PILI"/>
    <property type="match status" value="1"/>
</dbReference>